<name>A0A5P1EKQ2_ASPOF</name>
<evidence type="ECO:0000313" key="7">
    <source>
        <dbReference type="EMBL" id="ONK64620.1"/>
    </source>
</evidence>
<dbReference type="PANTHER" id="PTHR32468">
    <property type="entry name" value="CATION/H + ANTIPORTER"/>
    <property type="match status" value="1"/>
</dbReference>
<evidence type="ECO:0000256" key="4">
    <source>
        <dbReference type="ARBA" id="ARBA00023065"/>
    </source>
</evidence>
<accession>A0A5P1EKQ2</accession>
<dbReference type="AlphaFoldDB" id="A0A5P1EKQ2"/>
<dbReference type="GO" id="GO:0006885">
    <property type="term" value="P:regulation of pH"/>
    <property type="evidence" value="ECO:0007669"/>
    <property type="project" value="TreeGrafter"/>
</dbReference>
<dbReference type="InterPro" id="IPR057290">
    <property type="entry name" value="CHX17_C"/>
</dbReference>
<dbReference type="GO" id="GO:0098662">
    <property type="term" value="P:inorganic cation transmembrane transport"/>
    <property type="evidence" value="ECO:0007669"/>
    <property type="project" value="TreeGrafter"/>
</dbReference>
<organism evidence="7 8">
    <name type="scientific">Asparagus officinalis</name>
    <name type="common">Garden asparagus</name>
    <dbReference type="NCBI Taxonomy" id="4686"/>
    <lineage>
        <taxon>Eukaryota</taxon>
        <taxon>Viridiplantae</taxon>
        <taxon>Streptophyta</taxon>
        <taxon>Embryophyta</taxon>
        <taxon>Tracheophyta</taxon>
        <taxon>Spermatophyta</taxon>
        <taxon>Magnoliopsida</taxon>
        <taxon>Liliopsida</taxon>
        <taxon>Asparagales</taxon>
        <taxon>Asparagaceae</taxon>
        <taxon>Asparagoideae</taxon>
        <taxon>Asparagus</taxon>
    </lineage>
</organism>
<keyword evidence="4" id="KW-0406">Ion transport</keyword>
<dbReference type="Pfam" id="PF23259">
    <property type="entry name" value="CHX17_C"/>
    <property type="match status" value="1"/>
</dbReference>
<evidence type="ECO:0000313" key="8">
    <source>
        <dbReference type="Proteomes" id="UP000243459"/>
    </source>
</evidence>
<dbReference type="Gramene" id="ONK64620">
    <property type="protein sequence ID" value="ONK64620"/>
    <property type="gene ID" value="A4U43_C07F28030"/>
</dbReference>
<dbReference type="PANTHER" id="PTHR32468:SF102">
    <property type="entry name" value="OS08G0117800 PROTEIN"/>
    <property type="match status" value="1"/>
</dbReference>
<feature type="domain" description="Cation/H(+) antiporter C-terminal" evidence="6">
    <location>
        <begin position="4"/>
        <end position="132"/>
    </location>
</feature>
<evidence type="ECO:0000256" key="2">
    <source>
        <dbReference type="ARBA" id="ARBA00022538"/>
    </source>
</evidence>
<gene>
    <name evidence="7" type="ORF">A4U43_C07F28030</name>
</gene>
<sequence length="200" mass="22099">MSRVAVYFFGGPDDREALAYGMRIAENDTVGLTLVRFRPPKELRDSGMETKLDDAIVDEFRRRMVDDNRVVYREEVVIDGEGTVGVIRAMSSQFSLLIVGRREGKESRLTEGLSAWNEYPELGVVGDLLASTTEGLSAWNEYPELGVVGDLLASTDFGGRVSTLVVQQQTRFGAGGKGQTAGRQKVHHQRQVAPAEFDEE</sequence>
<reference evidence="8" key="1">
    <citation type="journal article" date="2017" name="Nat. Commun.">
        <title>The asparagus genome sheds light on the origin and evolution of a young Y chromosome.</title>
        <authorList>
            <person name="Harkess A."/>
            <person name="Zhou J."/>
            <person name="Xu C."/>
            <person name="Bowers J.E."/>
            <person name="Van der Hulst R."/>
            <person name="Ayyampalayam S."/>
            <person name="Mercati F."/>
            <person name="Riccardi P."/>
            <person name="McKain M.R."/>
            <person name="Kakrana A."/>
            <person name="Tang H."/>
            <person name="Ray J."/>
            <person name="Groenendijk J."/>
            <person name="Arikit S."/>
            <person name="Mathioni S.M."/>
            <person name="Nakano M."/>
            <person name="Shan H."/>
            <person name="Telgmann-Rauber A."/>
            <person name="Kanno A."/>
            <person name="Yue Z."/>
            <person name="Chen H."/>
            <person name="Li W."/>
            <person name="Chen Y."/>
            <person name="Xu X."/>
            <person name="Zhang Y."/>
            <person name="Luo S."/>
            <person name="Chen H."/>
            <person name="Gao J."/>
            <person name="Mao Z."/>
            <person name="Pires J.C."/>
            <person name="Luo M."/>
            <person name="Kudrna D."/>
            <person name="Wing R.A."/>
            <person name="Meyers B.C."/>
            <person name="Yi K."/>
            <person name="Kong H."/>
            <person name="Lavrijsen P."/>
            <person name="Sunseri F."/>
            <person name="Falavigna A."/>
            <person name="Ye Y."/>
            <person name="Leebens-Mack J.H."/>
            <person name="Chen G."/>
        </authorList>
    </citation>
    <scope>NUCLEOTIDE SEQUENCE [LARGE SCALE GENOMIC DNA]</scope>
    <source>
        <strain evidence="8">cv. DH0086</strain>
    </source>
</reference>
<evidence type="ECO:0000256" key="5">
    <source>
        <dbReference type="SAM" id="MobiDB-lite"/>
    </source>
</evidence>
<dbReference type="Proteomes" id="UP000243459">
    <property type="component" value="Chromosome 7"/>
</dbReference>
<protein>
    <recommendedName>
        <fullName evidence="6">Cation/H(+) antiporter C-terminal domain-containing protein</fullName>
    </recommendedName>
</protein>
<dbReference type="GO" id="GO:0006813">
    <property type="term" value="P:potassium ion transport"/>
    <property type="evidence" value="ECO:0007669"/>
    <property type="project" value="UniProtKB-KW"/>
</dbReference>
<dbReference type="InterPro" id="IPR050794">
    <property type="entry name" value="CPA2_transporter"/>
</dbReference>
<dbReference type="GO" id="GO:0012505">
    <property type="term" value="C:endomembrane system"/>
    <property type="evidence" value="ECO:0007669"/>
    <property type="project" value="TreeGrafter"/>
</dbReference>
<evidence type="ECO:0000256" key="3">
    <source>
        <dbReference type="ARBA" id="ARBA00022958"/>
    </source>
</evidence>
<evidence type="ECO:0000256" key="1">
    <source>
        <dbReference type="ARBA" id="ARBA00022448"/>
    </source>
</evidence>
<dbReference type="EMBL" id="CM007387">
    <property type="protein sequence ID" value="ONK64620.1"/>
    <property type="molecule type" value="Genomic_DNA"/>
</dbReference>
<proteinExistence type="predicted"/>
<keyword evidence="8" id="KW-1185">Reference proteome</keyword>
<keyword evidence="3" id="KW-0630">Potassium</keyword>
<keyword evidence="1" id="KW-0813">Transport</keyword>
<evidence type="ECO:0000259" key="6">
    <source>
        <dbReference type="Pfam" id="PF23259"/>
    </source>
</evidence>
<feature type="region of interest" description="Disordered" evidence="5">
    <location>
        <begin position="174"/>
        <end position="200"/>
    </location>
</feature>
<keyword evidence="2" id="KW-0633">Potassium transport</keyword>